<dbReference type="OrthoDB" id="366292at2"/>
<evidence type="ECO:0000259" key="3">
    <source>
        <dbReference type="PROSITE" id="PS51186"/>
    </source>
</evidence>
<feature type="domain" description="N-acetyltransferase" evidence="3">
    <location>
        <begin position="27"/>
        <end position="169"/>
    </location>
</feature>
<dbReference type="KEGG" id="gem:GM21_2422"/>
<dbReference type="GO" id="GO:0016747">
    <property type="term" value="F:acyltransferase activity, transferring groups other than amino-acyl groups"/>
    <property type="evidence" value="ECO:0007669"/>
    <property type="project" value="InterPro"/>
</dbReference>
<sequence>MNDALRDGPGSGTEEGDKAEWRPEQFPYIRKLTPDYERAVSQLPLLNIDSLLIPSPYVVDKTLDVDYDHSFVWDEKGELLGYMLVYATPDRKKFHIYRQVTSPFGRGKGIGTAFARYLAHTVSPDSRIYLYVWEKLISSIDFFRSKGFQSEDVVVYRRMKFLQMAVKAQTLREKGAAGTRREVSIVEELSRVRHDVKKSLRVLFDMAAMMSVDNFSKVAENITRETTTLLNILNMYEDKVHLSHKVSLKELVTERIIPFIEAVDGSCEVRLVLKSKIEPVSGSYLSYSRALINIVSNALEAIHAAERPGVIELVLEQQDDDVLLAITDNGVGIPADRLEKGDDGLPAFVGKSTKGHGEGIGTRQIYHTFGADRITVESGEGEFTRWAILLSRSTTRETALLAELFTRYARFLKSTQRIELDRNSSRLEISGFIWQLRQMEIFSYDLIYHFSRYNNVRDIFQDVLLYRCGKKSFESLKADLGKCRIESGSIRAWLLGITKRIGRNESYLRQLSFQEYKEILFQSYGQATDRTMIFTLDPLSGEFLCTDRKLAEHLDLAPYLPRAKDELLRGELIGDVRNVESPIYLGVWSVRDLDDLRRKFKLIVMGARQLLQMGLAKEKRIAFYNTTYNSCEMEIDTLKSSTLGELATLEESEYGRFFRPSDDLGGLVLAT</sequence>
<dbReference type="PROSITE" id="PS50109">
    <property type="entry name" value="HIS_KIN"/>
    <property type="match status" value="1"/>
</dbReference>
<dbReference type="CDD" id="cd00075">
    <property type="entry name" value="HATPase"/>
    <property type="match status" value="1"/>
</dbReference>
<dbReference type="AlphaFoldDB" id="C6DZF7"/>
<name>C6DZF7_GEOSM</name>
<organism evidence="4">
    <name type="scientific">Geobacter sp. (strain M21)</name>
    <dbReference type="NCBI Taxonomy" id="443144"/>
    <lineage>
        <taxon>Bacteria</taxon>
        <taxon>Pseudomonadati</taxon>
        <taxon>Thermodesulfobacteriota</taxon>
        <taxon>Desulfuromonadia</taxon>
        <taxon>Geobacterales</taxon>
        <taxon>Geobacteraceae</taxon>
        <taxon>Geobacter</taxon>
    </lineage>
</organism>
<dbReference type="Pfam" id="PF02518">
    <property type="entry name" value="HATPase_c"/>
    <property type="match status" value="1"/>
</dbReference>
<keyword evidence="4" id="KW-0808">Transferase</keyword>
<dbReference type="Pfam" id="PF00583">
    <property type="entry name" value="Acetyltransf_1"/>
    <property type="match status" value="1"/>
</dbReference>
<feature type="domain" description="Histidine kinase" evidence="2">
    <location>
        <begin position="191"/>
        <end position="394"/>
    </location>
</feature>
<accession>C6DZF7</accession>
<keyword evidence="4" id="KW-0418">Kinase</keyword>
<dbReference type="STRING" id="443144.GM21_2422"/>
<dbReference type="HOGENOM" id="CLU_409254_0_0_7"/>
<dbReference type="PROSITE" id="PS51186">
    <property type="entry name" value="GNAT"/>
    <property type="match status" value="1"/>
</dbReference>
<dbReference type="eggNOG" id="COG4191">
    <property type="taxonomic scope" value="Bacteria"/>
</dbReference>
<dbReference type="InterPro" id="IPR000182">
    <property type="entry name" value="GNAT_dom"/>
</dbReference>
<evidence type="ECO:0000256" key="1">
    <source>
        <dbReference type="SAM" id="MobiDB-lite"/>
    </source>
</evidence>
<dbReference type="InterPro" id="IPR016181">
    <property type="entry name" value="Acyl_CoA_acyltransferase"/>
</dbReference>
<gene>
    <name evidence="4" type="ordered locus">GM21_2422</name>
</gene>
<dbReference type="GO" id="GO:0016301">
    <property type="term" value="F:kinase activity"/>
    <property type="evidence" value="ECO:0007669"/>
    <property type="project" value="UniProtKB-KW"/>
</dbReference>
<dbReference type="Gene3D" id="3.30.565.10">
    <property type="entry name" value="Histidine kinase-like ATPase, C-terminal domain"/>
    <property type="match status" value="1"/>
</dbReference>
<dbReference type="EMBL" id="CP001661">
    <property type="protein sequence ID" value="ACT18465.1"/>
    <property type="molecule type" value="Genomic_DNA"/>
</dbReference>
<dbReference type="SUPFAM" id="SSF55729">
    <property type="entry name" value="Acyl-CoA N-acyltransferases (Nat)"/>
    <property type="match status" value="1"/>
</dbReference>
<proteinExistence type="predicted"/>
<dbReference type="SUPFAM" id="SSF55874">
    <property type="entry name" value="ATPase domain of HSP90 chaperone/DNA topoisomerase II/histidine kinase"/>
    <property type="match status" value="1"/>
</dbReference>
<reference evidence="4" key="1">
    <citation type="submission" date="2009-07" db="EMBL/GenBank/DDBJ databases">
        <title>Complete sequence of Geobacter sp. M21.</title>
        <authorList>
            <consortium name="US DOE Joint Genome Institute"/>
            <person name="Lucas S."/>
            <person name="Copeland A."/>
            <person name="Lapidus A."/>
            <person name="Glavina del Rio T."/>
            <person name="Dalin E."/>
            <person name="Tice H."/>
            <person name="Bruce D."/>
            <person name="Goodwin L."/>
            <person name="Pitluck S."/>
            <person name="Saunders E."/>
            <person name="Brettin T."/>
            <person name="Detter J.C."/>
            <person name="Han C."/>
            <person name="Larimer F."/>
            <person name="Land M."/>
            <person name="Hauser L."/>
            <person name="Kyrpides N."/>
            <person name="Ovchinnikova G."/>
            <person name="Lovley D."/>
        </authorList>
    </citation>
    <scope>NUCLEOTIDE SEQUENCE [LARGE SCALE GENOMIC DNA]</scope>
    <source>
        <strain evidence="4">M21</strain>
    </source>
</reference>
<dbReference type="InterPro" id="IPR003594">
    <property type="entry name" value="HATPase_dom"/>
</dbReference>
<protein>
    <submittedName>
        <fullName evidence="4">Histidine kinase</fullName>
    </submittedName>
</protein>
<evidence type="ECO:0000313" key="4">
    <source>
        <dbReference type="EMBL" id="ACT18465.1"/>
    </source>
</evidence>
<feature type="region of interest" description="Disordered" evidence="1">
    <location>
        <begin position="1"/>
        <end position="20"/>
    </location>
</feature>
<dbReference type="InterPro" id="IPR005467">
    <property type="entry name" value="His_kinase_dom"/>
</dbReference>
<evidence type="ECO:0000259" key="2">
    <source>
        <dbReference type="PROSITE" id="PS50109"/>
    </source>
</evidence>
<dbReference type="Gene3D" id="3.40.630.30">
    <property type="match status" value="1"/>
</dbReference>
<dbReference type="eggNOG" id="COG0456">
    <property type="taxonomic scope" value="Bacteria"/>
</dbReference>
<dbReference type="InterPro" id="IPR036890">
    <property type="entry name" value="HATPase_C_sf"/>
</dbReference>